<evidence type="ECO:0000313" key="1">
    <source>
        <dbReference type="EMBL" id="KAH7835150.1"/>
    </source>
</evidence>
<protein>
    <submittedName>
        <fullName evidence="1">Uncharacterized protein</fullName>
    </submittedName>
</protein>
<proteinExistence type="predicted"/>
<evidence type="ECO:0000313" key="2">
    <source>
        <dbReference type="Proteomes" id="UP000828048"/>
    </source>
</evidence>
<sequence length="137" mass="15914">MEARQYLDSLQSLCSQNLGDDSLKIQEQEALRQFMELSATKESFKIQKSRVAWLALGDKNTKFFHHKVASNRMRNKILSLTNAKGVRLEKPEDVQQEIVQFYMGLLGTKFQNKQDAKVCLQQIIRRKVPVSMQRDLI</sequence>
<dbReference type="EMBL" id="CM037152">
    <property type="protein sequence ID" value="KAH7835150.1"/>
    <property type="molecule type" value="Genomic_DNA"/>
</dbReference>
<gene>
    <name evidence="1" type="ORF">Vadar_023333</name>
</gene>
<reference evidence="1 2" key="1">
    <citation type="journal article" date="2021" name="Hortic Res">
        <title>High-quality reference genome and annotation aids understanding of berry development for evergreen blueberry (Vaccinium darrowii).</title>
        <authorList>
            <person name="Yu J."/>
            <person name="Hulse-Kemp A.M."/>
            <person name="Babiker E."/>
            <person name="Staton M."/>
        </authorList>
    </citation>
    <scope>NUCLEOTIDE SEQUENCE [LARGE SCALE GENOMIC DNA]</scope>
    <source>
        <strain evidence="2">cv. NJ 8807/NJ 8810</strain>
        <tissue evidence="1">Young leaf</tissue>
    </source>
</reference>
<dbReference type="Proteomes" id="UP000828048">
    <property type="component" value="Chromosome 2"/>
</dbReference>
<name>A0ACB7X3K1_9ERIC</name>
<accession>A0ACB7X3K1</accession>
<comment type="caution">
    <text evidence="1">The sequence shown here is derived from an EMBL/GenBank/DDBJ whole genome shotgun (WGS) entry which is preliminary data.</text>
</comment>
<organism evidence="1 2">
    <name type="scientific">Vaccinium darrowii</name>
    <dbReference type="NCBI Taxonomy" id="229202"/>
    <lineage>
        <taxon>Eukaryota</taxon>
        <taxon>Viridiplantae</taxon>
        <taxon>Streptophyta</taxon>
        <taxon>Embryophyta</taxon>
        <taxon>Tracheophyta</taxon>
        <taxon>Spermatophyta</taxon>
        <taxon>Magnoliopsida</taxon>
        <taxon>eudicotyledons</taxon>
        <taxon>Gunneridae</taxon>
        <taxon>Pentapetalae</taxon>
        <taxon>asterids</taxon>
        <taxon>Ericales</taxon>
        <taxon>Ericaceae</taxon>
        <taxon>Vaccinioideae</taxon>
        <taxon>Vaccinieae</taxon>
        <taxon>Vaccinium</taxon>
    </lineage>
</organism>
<keyword evidence="2" id="KW-1185">Reference proteome</keyword>